<dbReference type="RefSeq" id="WP_394849703.1">
    <property type="nucleotide sequence ID" value="NZ_CP089982.1"/>
</dbReference>
<organism evidence="2 3">
    <name type="scientific">Pendulispora brunnea</name>
    <dbReference type="NCBI Taxonomy" id="2905690"/>
    <lineage>
        <taxon>Bacteria</taxon>
        <taxon>Pseudomonadati</taxon>
        <taxon>Myxococcota</taxon>
        <taxon>Myxococcia</taxon>
        <taxon>Myxococcales</taxon>
        <taxon>Sorangiineae</taxon>
        <taxon>Pendulisporaceae</taxon>
        <taxon>Pendulispora</taxon>
    </lineage>
</organism>
<evidence type="ECO:0000313" key="2">
    <source>
        <dbReference type="EMBL" id="WXA99073.1"/>
    </source>
</evidence>
<feature type="region of interest" description="Disordered" evidence="1">
    <location>
        <begin position="688"/>
        <end position="710"/>
    </location>
</feature>
<name>A0ABZ2KK84_9BACT</name>
<gene>
    <name evidence="2" type="ORF">LZC95_19900</name>
</gene>
<sequence>MPRQNANIRIVVGASLDRDAQSVLTPLVASVQSARAKIESEFRRAGRTLLVENRKATKAAAAHYQELAKGVGIQASGMARPMREASAQMVKDAREHTGAIRREYSKLTHAIQEELERVHKAEQKTFGGAVGAPGGRGGDGGGFSLARRRNGRGGGGGLGPALNLAGAAYATRAAVRFATRTAADIAEGAGVDFGLSSHVQKNVELQSHTVNLSNQAYIEGADGAAGTRQDPRDIEAEVRSVAAATASDTTKAVEGLEKFVAKTGDLETGRKIFREMAVLAKAMGADLSDMEDAAGDVANQLGNIPNKAAMISWVMKGVAAQGKIGAVEMRDLASQMAKVASSAGQIEGDPARNIKTLSALAQIARAEGGAANAWQATTSVQAFVNTLKTPARAKAFQAATGKSIYNEQGLIRDPEEIIIEALRASGKNPLAFKQIFANVQGAKPAEALATIYRRAGGGDEGERQVREAFRRFAQAALDDREILESFHRAMGTSESQAQTFNLQLQAVVAEMQAHLLPALVELGPTVIAGTRAIAQLAALIFGITPNETTDPAYAGADRATRDVRLTHSQRERGFIDPRQLTKNKHDEDELRKAIDVERASLDVDTREAIAKGQNPYHILKDFAIGTVGGMMEGRLDGGTRYTENKAQSLVDRKKLLEGDEKRLQNLVNENAEVADLLRTGVIRVKVVSSDRPPPGADRSGTAKPEAHVGP</sequence>
<protein>
    <submittedName>
        <fullName evidence="2">Phage tail tape measure protein</fullName>
    </submittedName>
</protein>
<proteinExistence type="predicted"/>
<dbReference type="EMBL" id="CP089982">
    <property type="protein sequence ID" value="WXA99073.1"/>
    <property type="molecule type" value="Genomic_DNA"/>
</dbReference>
<reference evidence="2 3" key="1">
    <citation type="submission" date="2021-12" db="EMBL/GenBank/DDBJ databases">
        <title>Discovery of the Pendulisporaceae a myxobacterial family with distinct sporulation behavior and unique specialized metabolism.</title>
        <authorList>
            <person name="Garcia R."/>
            <person name="Popoff A."/>
            <person name="Bader C.D."/>
            <person name="Loehr J."/>
            <person name="Walesch S."/>
            <person name="Walt C."/>
            <person name="Boldt J."/>
            <person name="Bunk B."/>
            <person name="Haeckl F.J.F.P.J."/>
            <person name="Gunesch A.P."/>
            <person name="Birkelbach J."/>
            <person name="Nuebel U."/>
            <person name="Pietschmann T."/>
            <person name="Bach T."/>
            <person name="Mueller R."/>
        </authorList>
    </citation>
    <scope>NUCLEOTIDE SEQUENCE [LARGE SCALE GENOMIC DNA]</scope>
    <source>
        <strain evidence="2 3">MSr12523</strain>
    </source>
</reference>
<evidence type="ECO:0000256" key="1">
    <source>
        <dbReference type="SAM" id="MobiDB-lite"/>
    </source>
</evidence>
<dbReference type="Proteomes" id="UP001379533">
    <property type="component" value="Chromosome"/>
</dbReference>
<feature type="compositionally biased region" description="Gly residues" evidence="1">
    <location>
        <begin position="128"/>
        <end position="143"/>
    </location>
</feature>
<feature type="region of interest" description="Disordered" evidence="1">
    <location>
        <begin position="126"/>
        <end position="152"/>
    </location>
</feature>
<keyword evidence="3" id="KW-1185">Reference proteome</keyword>
<accession>A0ABZ2KK84</accession>
<evidence type="ECO:0000313" key="3">
    <source>
        <dbReference type="Proteomes" id="UP001379533"/>
    </source>
</evidence>